<dbReference type="AlphaFoldDB" id="A0A0C2WTL9"/>
<dbReference type="Proteomes" id="UP000054549">
    <property type="component" value="Unassembled WGS sequence"/>
</dbReference>
<gene>
    <name evidence="1" type="ORF">M378DRAFT_162637</name>
</gene>
<organism evidence="1 2">
    <name type="scientific">Amanita muscaria (strain Koide BX008)</name>
    <dbReference type="NCBI Taxonomy" id="946122"/>
    <lineage>
        <taxon>Eukaryota</taxon>
        <taxon>Fungi</taxon>
        <taxon>Dikarya</taxon>
        <taxon>Basidiomycota</taxon>
        <taxon>Agaricomycotina</taxon>
        <taxon>Agaricomycetes</taxon>
        <taxon>Agaricomycetidae</taxon>
        <taxon>Agaricales</taxon>
        <taxon>Pluteineae</taxon>
        <taxon>Amanitaceae</taxon>
        <taxon>Amanita</taxon>
    </lineage>
</organism>
<protein>
    <submittedName>
        <fullName evidence="1">Uncharacterized protein</fullName>
    </submittedName>
</protein>
<evidence type="ECO:0000313" key="1">
    <source>
        <dbReference type="EMBL" id="KIL65062.1"/>
    </source>
</evidence>
<evidence type="ECO:0000313" key="2">
    <source>
        <dbReference type="Proteomes" id="UP000054549"/>
    </source>
</evidence>
<sequence>MTTRLGMKSTGALVPCSIHKAESGLHRTPSCGHPILALCQKLGISRSAYLKCTCTQYSSSVTFSFYASRDYRLAEAHVLPVIAG</sequence>
<keyword evidence="2" id="KW-1185">Reference proteome</keyword>
<dbReference type="HOGENOM" id="CLU_2526967_0_0_1"/>
<dbReference type="EMBL" id="KN818245">
    <property type="protein sequence ID" value="KIL65062.1"/>
    <property type="molecule type" value="Genomic_DNA"/>
</dbReference>
<name>A0A0C2WTL9_AMAMK</name>
<accession>A0A0C2WTL9</accession>
<reference evidence="1 2" key="1">
    <citation type="submission" date="2014-04" db="EMBL/GenBank/DDBJ databases">
        <title>Evolutionary Origins and Diversification of the Mycorrhizal Mutualists.</title>
        <authorList>
            <consortium name="DOE Joint Genome Institute"/>
            <consortium name="Mycorrhizal Genomics Consortium"/>
            <person name="Kohler A."/>
            <person name="Kuo A."/>
            <person name="Nagy L.G."/>
            <person name="Floudas D."/>
            <person name="Copeland A."/>
            <person name="Barry K.W."/>
            <person name="Cichocki N."/>
            <person name="Veneault-Fourrey C."/>
            <person name="LaButti K."/>
            <person name="Lindquist E.A."/>
            <person name="Lipzen A."/>
            <person name="Lundell T."/>
            <person name="Morin E."/>
            <person name="Murat C."/>
            <person name="Riley R."/>
            <person name="Ohm R."/>
            <person name="Sun H."/>
            <person name="Tunlid A."/>
            <person name="Henrissat B."/>
            <person name="Grigoriev I.V."/>
            <person name="Hibbett D.S."/>
            <person name="Martin F."/>
        </authorList>
    </citation>
    <scope>NUCLEOTIDE SEQUENCE [LARGE SCALE GENOMIC DNA]</scope>
    <source>
        <strain evidence="1 2">Koide BX008</strain>
    </source>
</reference>
<dbReference type="InParanoid" id="A0A0C2WTL9"/>
<proteinExistence type="predicted"/>